<reference evidence="3 4" key="1">
    <citation type="submission" date="2018-11" db="EMBL/GenBank/DDBJ databases">
        <title>Gemmobacter sp. nov., YIM 102744-1 draft genome.</title>
        <authorList>
            <person name="Li G."/>
            <person name="Jiang Y."/>
        </authorList>
    </citation>
    <scope>NUCLEOTIDE SEQUENCE [LARGE SCALE GENOMIC DNA]</scope>
    <source>
        <strain evidence="3 4">YIM 102744-1</strain>
    </source>
</reference>
<name>A0A3P3DZA2_9RHOB</name>
<protein>
    <submittedName>
        <fullName evidence="3">Alpha/beta hydrolase</fullName>
    </submittedName>
</protein>
<dbReference type="Gene3D" id="3.40.50.1820">
    <property type="entry name" value="alpha/beta hydrolase"/>
    <property type="match status" value="1"/>
</dbReference>
<dbReference type="Pfam" id="PF07859">
    <property type="entry name" value="Abhydrolase_3"/>
    <property type="match status" value="1"/>
</dbReference>
<accession>A0A3P3DZA2</accession>
<dbReference type="InterPro" id="IPR050300">
    <property type="entry name" value="GDXG_lipolytic_enzyme"/>
</dbReference>
<sequence>MALHPYFQNLVEQMKGQPPRSAGTPETARAMTAAGCQRLGPGPEMASQRDLTLPGRSGAIPARLFTPFEAEEALIVFYHGGGWVLGTAADYDAQVSALAEATRIPVLFVEYRLAPEHPFPAAAEDALDAMAAVLAQAVPGLPGGPVIVMGDSAGGNLTAVVCNALPERGRVALQVLYYPVTDSDFTRASYRAYGTDHPLTEADMRWFFDQYTPNPADRSDPQVAPIRHPRPGGPGVPALIVTAECDVLRDEGLAYAEALRAAGCPVTWRDAPGMAHVFLRHSAQVPEAAADLAKTASQIRAAAGLPKVKAPPARP</sequence>
<keyword evidence="1 3" id="KW-0378">Hydrolase</keyword>
<gene>
    <name evidence="3" type="ORF">EG244_01645</name>
</gene>
<organism evidence="3 4">
    <name type="scientific">Falsigemmobacter faecalis</name>
    <dbReference type="NCBI Taxonomy" id="2488730"/>
    <lineage>
        <taxon>Bacteria</taxon>
        <taxon>Pseudomonadati</taxon>
        <taxon>Pseudomonadota</taxon>
        <taxon>Alphaproteobacteria</taxon>
        <taxon>Rhodobacterales</taxon>
        <taxon>Paracoccaceae</taxon>
        <taxon>Falsigemmobacter</taxon>
    </lineage>
</organism>
<dbReference type="RefSeq" id="WP_124963268.1">
    <property type="nucleotide sequence ID" value="NZ_RRAZ01000002.1"/>
</dbReference>
<dbReference type="InterPro" id="IPR029058">
    <property type="entry name" value="AB_hydrolase_fold"/>
</dbReference>
<evidence type="ECO:0000256" key="1">
    <source>
        <dbReference type="ARBA" id="ARBA00022801"/>
    </source>
</evidence>
<evidence type="ECO:0000259" key="2">
    <source>
        <dbReference type="Pfam" id="PF07859"/>
    </source>
</evidence>
<dbReference type="PANTHER" id="PTHR48081">
    <property type="entry name" value="AB HYDROLASE SUPERFAMILY PROTEIN C4A8.06C"/>
    <property type="match status" value="1"/>
</dbReference>
<dbReference type="Proteomes" id="UP000282125">
    <property type="component" value="Unassembled WGS sequence"/>
</dbReference>
<dbReference type="OrthoDB" id="9806180at2"/>
<evidence type="ECO:0000313" key="3">
    <source>
        <dbReference type="EMBL" id="RRH78178.1"/>
    </source>
</evidence>
<evidence type="ECO:0000313" key="4">
    <source>
        <dbReference type="Proteomes" id="UP000282125"/>
    </source>
</evidence>
<feature type="domain" description="Alpha/beta hydrolase fold-3" evidence="2">
    <location>
        <begin position="75"/>
        <end position="279"/>
    </location>
</feature>
<dbReference type="PANTHER" id="PTHR48081:SF8">
    <property type="entry name" value="ALPHA_BETA HYDROLASE FOLD-3 DOMAIN-CONTAINING PROTEIN-RELATED"/>
    <property type="match status" value="1"/>
</dbReference>
<keyword evidence="4" id="KW-1185">Reference proteome</keyword>
<comment type="caution">
    <text evidence="3">The sequence shown here is derived from an EMBL/GenBank/DDBJ whole genome shotgun (WGS) entry which is preliminary data.</text>
</comment>
<dbReference type="InterPro" id="IPR013094">
    <property type="entry name" value="AB_hydrolase_3"/>
</dbReference>
<dbReference type="AlphaFoldDB" id="A0A3P3DZA2"/>
<dbReference type="SUPFAM" id="SSF53474">
    <property type="entry name" value="alpha/beta-Hydrolases"/>
    <property type="match status" value="1"/>
</dbReference>
<dbReference type="GO" id="GO:0016787">
    <property type="term" value="F:hydrolase activity"/>
    <property type="evidence" value="ECO:0007669"/>
    <property type="project" value="UniProtKB-KW"/>
</dbReference>
<proteinExistence type="predicted"/>
<dbReference type="EMBL" id="RRAZ01000002">
    <property type="protein sequence ID" value="RRH78178.1"/>
    <property type="molecule type" value="Genomic_DNA"/>
</dbReference>